<dbReference type="RefSeq" id="WP_185928022.1">
    <property type="nucleotide sequence ID" value="NZ_CABFWF030000013.1"/>
</dbReference>
<accession>A0ABM8PT08</accession>
<reference evidence="1 2" key="1">
    <citation type="submission" date="2020-11" db="EMBL/GenBank/DDBJ databases">
        <authorList>
            <person name="Lassalle F."/>
        </authorList>
    </citation>
    <scope>NUCLEOTIDE SEQUENCE [LARGE SCALE GENOMIC DNA]</scope>
    <source>
        <strain evidence="1 2">JC140</strain>
    </source>
</reference>
<dbReference type="EMBL" id="CABFWF030000013">
    <property type="protein sequence ID" value="CAD7046747.1"/>
    <property type="molecule type" value="Genomic_DNA"/>
</dbReference>
<evidence type="ECO:0000313" key="1">
    <source>
        <dbReference type="EMBL" id="CAD7046747.1"/>
    </source>
</evidence>
<dbReference type="Proteomes" id="UP000606921">
    <property type="component" value="Unassembled WGS sequence"/>
</dbReference>
<evidence type="ECO:0000313" key="2">
    <source>
        <dbReference type="Proteomes" id="UP000606921"/>
    </source>
</evidence>
<sequence length="101" mass="11531">MNLRVIEGGRRDAEAVDLVAILPARADEVRREADRRLRALDYERLSNRERMTGVPVPREIRYLAMQINFVADTLSALGVIPADFRSDRYWPAYAPLVSSET</sequence>
<proteinExistence type="predicted"/>
<gene>
    <name evidence="1" type="ORF">REJC140_04131</name>
</gene>
<protein>
    <submittedName>
        <fullName evidence="1">Uncharacterized protein</fullName>
    </submittedName>
</protein>
<organism evidence="1 2">
    <name type="scientific">Pseudorhizobium endolithicum</name>
    <dbReference type="NCBI Taxonomy" id="1191678"/>
    <lineage>
        <taxon>Bacteria</taxon>
        <taxon>Pseudomonadati</taxon>
        <taxon>Pseudomonadota</taxon>
        <taxon>Alphaproteobacteria</taxon>
        <taxon>Hyphomicrobiales</taxon>
        <taxon>Rhizobiaceae</taxon>
        <taxon>Rhizobium/Agrobacterium group</taxon>
        <taxon>Pseudorhizobium</taxon>
    </lineage>
</organism>
<name>A0ABM8PT08_9HYPH</name>
<comment type="caution">
    <text evidence="1">The sequence shown here is derived from an EMBL/GenBank/DDBJ whole genome shotgun (WGS) entry which is preliminary data.</text>
</comment>
<keyword evidence="2" id="KW-1185">Reference proteome</keyword>